<name>I0Z140_COCSC</name>
<dbReference type="RefSeq" id="XP_005648903.1">
    <property type="nucleotide sequence ID" value="XM_005648846.1"/>
</dbReference>
<dbReference type="AlphaFoldDB" id="I0Z140"/>
<dbReference type="InterPro" id="IPR036910">
    <property type="entry name" value="HMG_box_dom_sf"/>
</dbReference>
<dbReference type="KEGG" id="csl:COCSUDRAFT_53302"/>
<dbReference type="GeneID" id="17042357"/>
<evidence type="ECO:0000259" key="2">
    <source>
        <dbReference type="Pfam" id="PF09011"/>
    </source>
</evidence>
<dbReference type="OrthoDB" id="515151at2759"/>
<dbReference type="Gene3D" id="1.10.30.10">
    <property type="entry name" value="High mobility group box domain"/>
    <property type="match status" value="1"/>
</dbReference>
<feature type="region of interest" description="Disordered" evidence="1">
    <location>
        <begin position="38"/>
        <end position="70"/>
    </location>
</feature>
<proteinExistence type="predicted"/>
<sequence length="222" mass="24407">MAGNDAGRTTAQLLQFVAAELQGAFSHIGRAMATYSETGALPPSMFGAPAATKTRKRRDKGHKRKPSAFNNYVKEKMAEIRASDNDDEDHATAIGTSIFSQAVDEWKKLSDEEKKIYAEKYKAEEGEEEGAEDLEGDEEMEGDEEGHDEGENDGEEEEPEQEPAPQEPPKVEPPQAAQPVSAKKEKKRKGPKADEPKAQAAPEQPAADEPKSDKKKKKKKDK</sequence>
<dbReference type="Pfam" id="PF09011">
    <property type="entry name" value="HMG_box_2"/>
    <property type="match status" value="1"/>
</dbReference>
<gene>
    <name evidence="3" type="ORF">COCSUDRAFT_53302</name>
</gene>
<evidence type="ECO:0000256" key="1">
    <source>
        <dbReference type="SAM" id="MobiDB-lite"/>
    </source>
</evidence>
<dbReference type="SUPFAM" id="SSF47095">
    <property type="entry name" value="HMG-box"/>
    <property type="match status" value="1"/>
</dbReference>
<dbReference type="CDD" id="cd00084">
    <property type="entry name" value="HMG-box_SF"/>
    <property type="match status" value="1"/>
</dbReference>
<feature type="region of interest" description="Disordered" evidence="1">
    <location>
        <begin position="119"/>
        <end position="222"/>
    </location>
</feature>
<accession>I0Z140</accession>
<protein>
    <recommendedName>
        <fullName evidence="2">HMG box domain-containing protein</fullName>
    </recommendedName>
</protein>
<feature type="domain" description="HMG box" evidence="2">
    <location>
        <begin position="63"/>
        <end position="123"/>
    </location>
</feature>
<evidence type="ECO:0000313" key="3">
    <source>
        <dbReference type="EMBL" id="EIE24359.1"/>
    </source>
</evidence>
<feature type="compositionally biased region" description="Acidic residues" evidence="1">
    <location>
        <begin position="125"/>
        <end position="161"/>
    </location>
</feature>
<feature type="compositionally biased region" description="Basic residues" evidence="1">
    <location>
        <begin position="213"/>
        <end position="222"/>
    </location>
</feature>
<evidence type="ECO:0000313" key="4">
    <source>
        <dbReference type="Proteomes" id="UP000007264"/>
    </source>
</evidence>
<comment type="caution">
    <text evidence="3">The sequence shown here is derived from an EMBL/GenBank/DDBJ whole genome shotgun (WGS) entry which is preliminary data.</text>
</comment>
<reference evidence="3 4" key="1">
    <citation type="journal article" date="2012" name="Genome Biol.">
        <title>The genome of the polar eukaryotic microalga coccomyxa subellipsoidea reveals traits of cold adaptation.</title>
        <authorList>
            <person name="Blanc G."/>
            <person name="Agarkova I."/>
            <person name="Grimwood J."/>
            <person name="Kuo A."/>
            <person name="Brueggeman A."/>
            <person name="Dunigan D."/>
            <person name="Gurnon J."/>
            <person name="Ladunga I."/>
            <person name="Lindquist E."/>
            <person name="Lucas S."/>
            <person name="Pangilinan J."/>
            <person name="Proschold T."/>
            <person name="Salamov A."/>
            <person name="Schmutz J."/>
            <person name="Weeks D."/>
            <person name="Yamada T."/>
            <person name="Claverie J.M."/>
            <person name="Grigoriev I."/>
            <person name="Van Etten J."/>
            <person name="Lomsadze A."/>
            <person name="Borodovsky M."/>
        </authorList>
    </citation>
    <scope>NUCLEOTIDE SEQUENCE [LARGE SCALE GENOMIC DNA]</scope>
    <source>
        <strain evidence="3 4">C-169</strain>
    </source>
</reference>
<dbReference type="InterPro" id="IPR009071">
    <property type="entry name" value="HMG_box_dom"/>
</dbReference>
<feature type="compositionally biased region" description="Basic residues" evidence="1">
    <location>
        <begin position="53"/>
        <end position="66"/>
    </location>
</feature>
<keyword evidence="4" id="KW-1185">Reference proteome</keyword>
<organism evidence="3 4">
    <name type="scientific">Coccomyxa subellipsoidea (strain C-169)</name>
    <name type="common">Green microalga</name>
    <dbReference type="NCBI Taxonomy" id="574566"/>
    <lineage>
        <taxon>Eukaryota</taxon>
        <taxon>Viridiplantae</taxon>
        <taxon>Chlorophyta</taxon>
        <taxon>core chlorophytes</taxon>
        <taxon>Trebouxiophyceae</taxon>
        <taxon>Trebouxiophyceae incertae sedis</taxon>
        <taxon>Coccomyxaceae</taxon>
        <taxon>Coccomyxa</taxon>
        <taxon>Coccomyxa subellipsoidea</taxon>
    </lineage>
</organism>
<dbReference type="Proteomes" id="UP000007264">
    <property type="component" value="Unassembled WGS sequence"/>
</dbReference>
<feature type="compositionally biased region" description="Low complexity" evidence="1">
    <location>
        <begin position="198"/>
        <end position="207"/>
    </location>
</feature>
<dbReference type="EMBL" id="AGSI01000006">
    <property type="protein sequence ID" value="EIE24359.1"/>
    <property type="molecule type" value="Genomic_DNA"/>
</dbReference>